<reference evidence="2 3" key="1">
    <citation type="journal article" date="2013" name="Genome Announc.">
        <title>Draft Genome Sequence of Sphingobium ummariense Strain RL-3, a Hexachlorocyclohexane-Degrading Bacterium.</title>
        <authorList>
            <person name="Kohli P."/>
            <person name="Dua A."/>
            <person name="Sangwan N."/>
            <person name="Oldach P."/>
            <person name="Khurana J.P."/>
            <person name="Lal R."/>
        </authorList>
    </citation>
    <scope>NUCLEOTIDE SEQUENCE [LARGE SCALE GENOMIC DNA]</scope>
    <source>
        <strain evidence="2 3">RL-3</strain>
    </source>
</reference>
<feature type="signal peptide" evidence="1">
    <location>
        <begin position="1"/>
        <end position="24"/>
    </location>
</feature>
<evidence type="ECO:0000313" key="3">
    <source>
        <dbReference type="Proteomes" id="UP000015523"/>
    </source>
</evidence>
<dbReference type="AlphaFoldDB" id="T0K9A1"/>
<keyword evidence="3" id="KW-1185">Reference proteome</keyword>
<proteinExistence type="predicted"/>
<accession>T0K9A1</accession>
<dbReference type="PATRIC" id="fig|1346791.3.peg.4270"/>
<name>T0K9A1_9SPHN</name>
<dbReference type="RefSeq" id="WP_021319972.1">
    <property type="nucleotide sequence ID" value="NZ_AUWY01000131.1"/>
</dbReference>
<organism evidence="2 3">
    <name type="scientific">Sphingobium ummariense RL-3</name>
    <dbReference type="NCBI Taxonomy" id="1346791"/>
    <lineage>
        <taxon>Bacteria</taxon>
        <taxon>Pseudomonadati</taxon>
        <taxon>Pseudomonadota</taxon>
        <taxon>Alphaproteobacteria</taxon>
        <taxon>Sphingomonadales</taxon>
        <taxon>Sphingomonadaceae</taxon>
        <taxon>Sphingobium</taxon>
    </lineage>
</organism>
<comment type="caution">
    <text evidence="2">The sequence shown here is derived from an EMBL/GenBank/DDBJ whole genome shotgun (WGS) entry which is preliminary data.</text>
</comment>
<protein>
    <recommendedName>
        <fullName evidence="4">TonB-dependent receptor plug domain-containing protein</fullName>
    </recommendedName>
</protein>
<gene>
    <name evidence="2" type="ORF">M529_22105</name>
</gene>
<evidence type="ECO:0000313" key="2">
    <source>
        <dbReference type="EMBL" id="EQB29983.1"/>
    </source>
</evidence>
<feature type="chain" id="PRO_5004578797" description="TonB-dependent receptor plug domain-containing protein" evidence="1">
    <location>
        <begin position="25"/>
        <end position="59"/>
    </location>
</feature>
<dbReference type="EMBL" id="AUWY01000131">
    <property type="protein sequence ID" value="EQB29983.1"/>
    <property type="molecule type" value="Genomic_DNA"/>
</dbReference>
<evidence type="ECO:0000256" key="1">
    <source>
        <dbReference type="SAM" id="SignalP"/>
    </source>
</evidence>
<sequence>MSEVRSLALVTCAVSAALAVPAWGQDGPAAGSGDEIIVTANKRSQKMSAFRFPRSAAMR</sequence>
<keyword evidence="1" id="KW-0732">Signal</keyword>
<dbReference type="Proteomes" id="UP000015523">
    <property type="component" value="Unassembled WGS sequence"/>
</dbReference>
<evidence type="ECO:0008006" key="4">
    <source>
        <dbReference type="Google" id="ProtNLM"/>
    </source>
</evidence>